<dbReference type="Proteomes" id="UP001470230">
    <property type="component" value="Unassembled WGS sequence"/>
</dbReference>
<evidence type="ECO:0000259" key="2">
    <source>
        <dbReference type="Pfam" id="PF00149"/>
    </source>
</evidence>
<dbReference type="SUPFAM" id="SSF56300">
    <property type="entry name" value="Metallo-dependent phosphatases"/>
    <property type="match status" value="1"/>
</dbReference>
<feature type="domain" description="Calcineurin-like phosphoesterase" evidence="2">
    <location>
        <begin position="76"/>
        <end position="192"/>
    </location>
</feature>
<accession>A0ABR2L1B1</accession>
<dbReference type="Gene3D" id="3.60.21.10">
    <property type="match status" value="1"/>
</dbReference>
<comment type="caution">
    <text evidence="3">The sequence shown here is derived from an EMBL/GenBank/DDBJ whole genome shotgun (WGS) entry which is preliminary data.</text>
</comment>
<reference evidence="3 4" key="1">
    <citation type="submission" date="2024-04" db="EMBL/GenBank/DDBJ databases">
        <title>Tritrichomonas musculus Genome.</title>
        <authorList>
            <person name="Alves-Ferreira E."/>
            <person name="Grigg M."/>
            <person name="Lorenzi H."/>
            <person name="Galac M."/>
        </authorList>
    </citation>
    <scope>NUCLEOTIDE SEQUENCE [LARGE SCALE GENOMIC DNA]</scope>
    <source>
        <strain evidence="3 4">EAF2021</strain>
    </source>
</reference>
<evidence type="ECO:0000313" key="4">
    <source>
        <dbReference type="Proteomes" id="UP001470230"/>
    </source>
</evidence>
<keyword evidence="4" id="KW-1185">Reference proteome</keyword>
<evidence type="ECO:0000256" key="1">
    <source>
        <dbReference type="SAM" id="MobiDB-lite"/>
    </source>
</evidence>
<sequence length="295" mass="33574">MGCHSSEPAPIKDDSNGKSKQNQEKIESNICQIQKKENDIEQEEQGQIEICSIPIMPLRNINCDMIKIPSNKTKGMRAVVITDTHLGKFKYAKPSIPILFDELKKIVEDNNSNCIIWLGDTIDIKAEDRNIVAQDFLDTFSEFPVPIRFISGNHDRGLYKRLNVHGSIHYFHHKIMKIESSTGDPIFFSHDFGNSFRISNPDVPSFIWSNKIAQQKLIPIDNWLIIGHVHTLYVNNEVKIASLAPFSIDIQSYCYALVNDSENGFDISFHNLKTKSNIADIVKKIETQKNSNVDD</sequence>
<protein>
    <recommendedName>
        <fullName evidence="2">Calcineurin-like phosphoesterase domain-containing protein</fullName>
    </recommendedName>
</protein>
<dbReference type="Pfam" id="PF00149">
    <property type="entry name" value="Metallophos"/>
    <property type="match status" value="1"/>
</dbReference>
<evidence type="ECO:0000313" key="3">
    <source>
        <dbReference type="EMBL" id="KAK8896883.1"/>
    </source>
</evidence>
<dbReference type="InterPro" id="IPR029052">
    <property type="entry name" value="Metallo-depent_PP-like"/>
</dbReference>
<name>A0ABR2L1B1_9EUKA</name>
<dbReference type="EMBL" id="JAPFFF010000002">
    <property type="protein sequence ID" value="KAK8896883.1"/>
    <property type="molecule type" value="Genomic_DNA"/>
</dbReference>
<proteinExistence type="predicted"/>
<dbReference type="InterPro" id="IPR004843">
    <property type="entry name" value="Calcineurin-like_PHP"/>
</dbReference>
<gene>
    <name evidence="3" type="ORF">M9Y10_014809</name>
</gene>
<feature type="region of interest" description="Disordered" evidence="1">
    <location>
        <begin position="1"/>
        <end position="28"/>
    </location>
</feature>
<feature type="compositionally biased region" description="Basic and acidic residues" evidence="1">
    <location>
        <begin position="10"/>
        <end position="27"/>
    </location>
</feature>
<organism evidence="3 4">
    <name type="scientific">Tritrichomonas musculus</name>
    <dbReference type="NCBI Taxonomy" id="1915356"/>
    <lineage>
        <taxon>Eukaryota</taxon>
        <taxon>Metamonada</taxon>
        <taxon>Parabasalia</taxon>
        <taxon>Tritrichomonadida</taxon>
        <taxon>Tritrichomonadidae</taxon>
        <taxon>Tritrichomonas</taxon>
    </lineage>
</organism>